<feature type="transmembrane region" description="Helical" evidence="2">
    <location>
        <begin position="92"/>
        <end position="113"/>
    </location>
</feature>
<dbReference type="SMART" id="SM00460">
    <property type="entry name" value="TGc"/>
    <property type="match status" value="1"/>
</dbReference>
<dbReference type="InterPro" id="IPR038765">
    <property type="entry name" value="Papain-like_cys_pep_sf"/>
</dbReference>
<dbReference type="InterPro" id="IPR002931">
    <property type="entry name" value="Transglutaminase-like"/>
</dbReference>
<dbReference type="Gene3D" id="3.10.620.30">
    <property type="match status" value="1"/>
</dbReference>
<feature type="transmembrane region" description="Helical" evidence="2">
    <location>
        <begin position="133"/>
        <end position="153"/>
    </location>
</feature>
<accession>A0A0K1EEL0</accession>
<dbReference type="RefSeq" id="WP_050431254.1">
    <property type="nucleotide sequence ID" value="NZ_CP012159.1"/>
</dbReference>
<dbReference type="PATRIC" id="fig|52.7.peg.3584"/>
<feature type="compositionally biased region" description="Low complexity" evidence="1">
    <location>
        <begin position="644"/>
        <end position="657"/>
    </location>
</feature>
<keyword evidence="2" id="KW-0812">Transmembrane</keyword>
<feature type="transmembrane region" description="Helical" evidence="2">
    <location>
        <begin position="173"/>
        <end position="194"/>
    </location>
</feature>
<evidence type="ECO:0000313" key="5">
    <source>
        <dbReference type="Proteomes" id="UP000067626"/>
    </source>
</evidence>
<dbReference type="EMBL" id="CP012159">
    <property type="protein sequence ID" value="AKT39112.1"/>
    <property type="molecule type" value="Genomic_DNA"/>
</dbReference>
<feature type="compositionally biased region" description="Pro residues" evidence="1">
    <location>
        <begin position="359"/>
        <end position="368"/>
    </location>
</feature>
<feature type="region of interest" description="Disordered" evidence="1">
    <location>
        <begin position="345"/>
        <end position="375"/>
    </location>
</feature>
<evidence type="ECO:0000259" key="3">
    <source>
        <dbReference type="SMART" id="SM00460"/>
    </source>
</evidence>
<gene>
    <name evidence="4" type="ORF">CMC5_032590</name>
</gene>
<protein>
    <recommendedName>
        <fullName evidence="3">Transglutaminase-like domain-containing protein</fullName>
    </recommendedName>
</protein>
<dbReference type="Pfam" id="PF01841">
    <property type="entry name" value="Transglut_core"/>
    <property type="match status" value="1"/>
</dbReference>
<sequence length="670" mass="70627">MNTAAPHPASAPAARRAIAAALLLVAGVLVLGRAPLGGALAALSTLGALAIGPRITAGPLAQRLFLLILFGLGIATALHLPHDASDNALGRFWLAATLGLLFPAAGRLCLHAPEGGVIVTTSLALLALTTAGKAPLGPAYSAAVVAHLLLVLLALRAADPGRPAWREIPRRSLAIGAALLLLGACVGVGLSRLLPPLAVWSQAQLLGTDEVMTGFGERLWLGSMEGMLQSDTLVLRLEALDPSSPTEGPNDAEPRDPLATISHLRGVVYDHYERGRWTNATRLDVVPAPPASPGATRTLRATLLHGSRDRYFLPLGADRIAPRDDAATIDRFGVLRLPIGDATAVDFDPKPRPASALASPPPSAPPAPQDLDVPPELRPDLERLVASWTSDAQSPAAKVTAIADHLQRDYTYSLSFTRAQGTDPLLDFLLRGRSGHCEYFATATVLLTRVAGVPARLVVGYQVAERSPLGGHALVRERDAHAWAEVHLPTRGWITLDATPASATPEPRSTPFFAALQERLASAWASLTTALTDHLASTLAGLAAVLTAPVAFRMLRRLRKPPRPRPALRSPEEPPPPELTRLFAHLASLTQGSITRAPTETLERFAQRLAKAGHTAASEAITRYAALRYGGIGEQTTVLAALTAATTSRPPASSHAPNRPEDRPLKPPAT</sequence>
<dbReference type="OrthoDB" id="9804872at2"/>
<evidence type="ECO:0000256" key="1">
    <source>
        <dbReference type="SAM" id="MobiDB-lite"/>
    </source>
</evidence>
<dbReference type="PANTHER" id="PTHR42736:SF1">
    <property type="entry name" value="PROTEIN-GLUTAMINE GAMMA-GLUTAMYLTRANSFERASE"/>
    <property type="match status" value="1"/>
</dbReference>
<evidence type="ECO:0000313" key="4">
    <source>
        <dbReference type="EMBL" id="AKT39112.1"/>
    </source>
</evidence>
<keyword evidence="2" id="KW-1133">Transmembrane helix</keyword>
<name>A0A0K1EEL0_CHOCO</name>
<dbReference type="SUPFAM" id="SSF54001">
    <property type="entry name" value="Cysteine proteinases"/>
    <property type="match status" value="1"/>
</dbReference>
<dbReference type="KEGG" id="ccro:CMC5_032590"/>
<proteinExistence type="predicted"/>
<evidence type="ECO:0000256" key="2">
    <source>
        <dbReference type="SAM" id="Phobius"/>
    </source>
</evidence>
<dbReference type="STRING" id="52.CMC5_032590"/>
<feature type="domain" description="Transglutaminase-like" evidence="3">
    <location>
        <begin position="429"/>
        <end position="500"/>
    </location>
</feature>
<keyword evidence="5" id="KW-1185">Reference proteome</keyword>
<dbReference type="Pfam" id="PF11992">
    <property type="entry name" value="TgpA_N"/>
    <property type="match status" value="1"/>
</dbReference>
<feature type="compositionally biased region" description="Basic and acidic residues" evidence="1">
    <location>
        <begin position="658"/>
        <end position="670"/>
    </location>
</feature>
<dbReference type="InterPro" id="IPR052901">
    <property type="entry name" value="Bact_TGase-like"/>
</dbReference>
<dbReference type="AlphaFoldDB" id="A0A0K1EEL0"/>
<dbReference type="PANTHER" id="PTHR42736">
    <property type="entry name" value="PROTEIN-GLUTAMINE GAMMA-GLUTAMYLTRANSFERASE"/>
    <property type="match status" value="1"/>
</dbReference>
<feature type="region of interest" description="Disordered" evidence="1">
    <location>
        <begin position="644"/>
        <end position="670"/>
    </location>
</feature>
<dbReference type="Proteomes" id="UP000067626">
    <property type="component" value="Chromosome"/>
</dbReference>
<organism evidence="4 5">
    <name type="scientific">Chondromyces crocatus</name>
    <dbReference type="NCBI Taxonomy" id="52"/>
    <lineage>
        <taxon>Bacteria</taxon>
        <taxon>Pseudomonadati</taxon>
        <taxon>Myxococcota</taxon>
        <taxon>Polyangia</taxon>
        <taxon>Polyangiales</taxon>
        <taxon>Polyangiaceae</taxon>
        <taxon>Chondromyces</taxon>
    </lineage>
</organism>
<feature type="transmembrane region" description="Helical" evidence="2">
    <location>
        <begin position="60"/>
        <end position="80"/>
    </location>
</feature>
<keyword evidence="2" id="KW-0472">Membrane</keyword>
<reference evidence="4 5" key="1">
    <citation type="submission" date="2015-07" db="EMBL/GenBank/DDBJ databases">
        <title>Genome analysis of myxobacterium Chondromyces crocatus Cm c5 reveals a high potential for natural compound synthesis and the genetic basis for the loss of fruiting body formation.</title>
        <authorList>
            <person name="Zaburannyi N."/>
            <person name="Bunk B."/>
            <person name="Maier J."/>
            <person name="Overmann J."/>
            <person name="Mueller R."/>
        </authorList>
    </citation>
    <scope>NUCLEOTIDE SEQUENCE [LARGE SCALE GENOMIC DNA]</scope>
    <source>
        <strain evidence="4 5">Cm c5</strain>
    </source>
</reference>
<dbReference type="InterPro" id="IPR021878">
    <property type="entry name" value="TgpA_N"/>
</dbReference>